<dbReference type="Proteomes" id="UP000091979">
    <property type="component" value="Unassembled WGS sequence"/>
</dbReference>
<gene>
    <name evidence="2" type="ORF">SP90_15680</name>
</gene>
<reference evidence="2 3" key="1">
    <citation type="submission" date="2015-01" db="EMBL/GenBank/DDBJ databases">
        <title>Desulfovibrio sp. JC271 draft genome sequence.</title>
        <authorList>
            <person name="Shivani Y."/>
            <person name="Subhash Y."/>
            <person name="Sasikala C."/>
            <person name="Ramana C.V."/>
        </authorList>
    </citation>
    <scope>NUCLEOTIDE SEQUENCE [LARGE SCALE GENOMIC DNA]</scope>
    <source>
        <strain evidence="2 3">JC271</strain>
    </source>
</reference>
<dbReference type="AlphaFoldDB" id="A0A1B7X942"/>
<feature type="transmembrane region" description="Helical" evidence="1">
    <location>
        <begin position="31"/>
        <end position="54"/>
    </location>
</feature>
<protein>
    <submittedName>
        <fullName evidence="2">Uncharacterized protein</fullName>
    </submittedName>
</protein>
<dbReference type="PATRIC" id="fig|1560234.3.peg.2433"/>
<evidence type="ECO:0000256" key="1">
    <source>
        <dbReference type="SAM" id="Phobius"/>
    </source>
</evidence>
<organism evidence="2 3">
    <name type="scientific">Halodesulfovibrio spirochaetisodalis</name>
    <dbReference type="NCBI Taxonomy" id="1560234"/>
    <lineage>
        <taxon>Bacteria</taxon>
        <taxon>Pseudomonadati</taxon>
        <taxon>Thermodesulfobacteriota</taxon>
        <taxon>Desulfovibrionia</taxon>
        <taxon>Desulfovibrionales</taxon>
        <taxon>Desulfovibrionaceae</taxon>
        <taxon>Halodesulfovibrio</taxon>
    </lineage>
</organism>
<accession>A0A1B7X942</accession>
<sequence>MSYFSFSASSNSFFTQIGSHFSASTFRTETALFTVYALCAIVVILIAVIAFMWIKNRNNAKYIPKDWVLHPAHIANTLNAARDENEKFEVQFHSDGEKRRSTTCRMASINEESVTIECSGLNNMQGDWVGKDIDCYFQVRKFGSGSTFFMFTTPITGVRSCTDGTAILTLKAPEKLEQRQKRAALRISPPQQYIMGLAAWSAPEGLIPKGKLDIRQWGRPMLTYLPEKSSQIALDNISAGGIKVRIPKAEMKTCGLDFKIGDKLFILLDLWDPDTGQRVRYWVLCRVQNPFIDFVTHDAELGMQFLYTAHSDTDNTSELEWNEDGLENGIESIGNWVMRRHLELYREKGI</sequence>
<comment type="caution">
    <text evidence="2">The sequence shown here is derived from an EMBL/GenBank/DDBJ whole genome shotgun (WGS) entry which is preliminary data.</text>
</comment>
<dbReference type="STRING" id="1560234.SP90_15680"/>
<evidence type="ECO:0000313" key="3">
    <source>
        <dbReference type="Proteomes" id="UP000091979"/>
    </source>
</evidence>
<keyword evidence="3" id="KW-1185">Reference proteome</keyword>
<keyword evidence="1" id="KW-0472">Membrane</keyword>
<keyword evidence="1" id="KW-1133">Transmembrane helix</keyword>
<dbReference type="EMBL" id="JXMS01000037">
    <property type="protein sequence ID" value="OBQ45868.1"/>
    <property type="molecule type" value="Genomic_DNA"/>
</dbReference>
<evidence type="ECO:0000313" key="2">
    <source>
        <dbReference type="EMBL" id="OBQ45868.1"/>
    </source>
</evidence>
<keyword evidence="1" id="KW-0812">Transmembrane</keyword>
<proteinExistence type="predicted"/>
<name>A0A1B7X942_9BACT</name>